<gene>
    <name evidence="2" type="ORF">NYPRO_LOCUS11938</name>
</gene>
<accession>A0A811YRD6</accession>
<feature type="compositionally biased region" description="Low complexity" evidence="1">
    <location>
        <begin position="208"/>
        <end position="217"/>
    </location>
</feature>
<protein>
    <submittedName>
        <fullName evidence="2">(raccoon dog) hypothetical protein</fullName>
    </submittedName>
</protein>
<keyword evidence="3" id="KW-1185">Reference proteome</keyword>
<dbReference type="EMBL" id="CAJHUB010000681">
    <property type="protein sequence ID" value="CAD7679139.1"/>
    <property type="molecule type" value="Genomic_DNA"/>
</dbReference>
<evidence type="ECO:0000313" key="3">
    <source>
        <dbReference type="Proteomes" id="UP000645828"/>
    </source>
</evidence>
<comment type="caution">
    <text evidence="2">The sequence shown here is derived from an EMBL/GenBank/DDBJ whole genome shotgun (WGS) entry which is preliminary data.</text>
</comment>
<organism evidence="2 3">
    <name type="scientific">Nyctereutes procyonoides</name>
    <name type="common">Raccoon dog</name>
    <name type="synonym">Canis procyonoides</name>
    <dbReference type="NCBI Taxonomy" id="34880"/>
    <lineage>
        <taxon>Eukaryota</taxon>
        <taxon>Metazoa</taxon>
        <taxon>Chordata</taxon>
        <taxon>Craniata</taxon>
        <taxon>Vertebrata</taxon>
        <taxon>Euteleostomi</taxon>
        <taxon>Mammalia</taxon>
        <taxon>Eutheria</taxon>
        <taxon>Laurasiatheria</taxon>
        <taxon>Carnivora</taxon>
        <taxon>Caniformia</taxon>
        <taxon>Canidae</taxon>
        <taxon>Nyctereutes</taxon>
    </lineage>
</organism>
<name>A0A811YRD6_NYCPR</name>
<proteinExistence type="predicted"/>
<feature type="region of interest" description="Disordered" evidence="1">
    <location>
        <begin position="55"/>
        <end position="142"/>
    </location>
</feature>
<evidence type="ECO:0000313" key="2">
    <source>
        <dbReference type="EMBL" id="CAD7679139.1"/>
    </source>
</evidence>
<dbReference type="AlphaFoldDB" id="A0A811YRD6"/>
<dbReference type="Proteomes" id="UP000645828">
    <property type="component" value="Unassembled WGS sequence"/>
</dbReference>
<feature type="region of interest" description="Disordered" evidence="1">
    <location>
        <begin position="163"/>
        <end position="249"/>
    </location>
</feature>
<evidence type="ECO:0000256" key="1">
    <source>
        <dbReference type="SAM" id="MobiDB-lite"/>
    </source>
</evidence>
<sequence>MLNVGRASLPALSHLESSQPSCCTVEGPKAQGAQRWGLGVGVGVETGRLLPVSEPAAAPHSRLRSPTRGTCCPARAGGRRGPTAHRLGTWAPRPPPGLRGLSAPAERPAVATSRGGGGAAAEFRSPRGPGSGRRARAGGSEGAAAFVRTRHGEAQAVPRAARAFHPAPPGRFPPRADGATCSRGRWARGGGGGGAEPSAWARRQPSTAAAGGATAERAGGRGVRRLQGSPRGPGPREGRRPSGPPRGDNMWSLTLGSSAVFLTPNVVIRWQQRDLQGGFVCRRAAATRPLLKGRPAAFRGDRPQIFFFPYQLGGGNLHFPPHLFLQI</sequence>
<reference evidence="2" key="1">
    <citation type="submission" date="2020-12" db="EMBL/GenBank/DDBJ databases">
        <authorList>
            <consortium name="Molecular Ecology Group"/>
        </authorList>
    </citation>
    <scope>NUCLEOTIDE SEQUENCE</scope>
    <source>
        <strain evidence="2">TBG_1078</strain>
    </source>
</reference>